<evidence type="ECO:0000313" key="3">
    <source>
        <dbReference type="EMBL" id="EFA83787.1"/>
    </source>
</evidence>
<evidence type="ECO:0000313" key="4">
    <source>
        <dbReference type="Proteomes" id="UP000001396"/>
    </source>
</evidence>
<keyword evidence="3" id="KW-0378">Hydrolase</keyword>
<dbReference type="InParanoid" id="D3B389"/>
<comment type="caution">
    <text evidence="3">The sequence shown here is derived from an EMBL/GenBank/DDBJ whole genome shotgun (WGS) entry which is preliminary data.</text>
</comment>
<dbReference type="Pfam" id="PF04909">
    <property type="entry name" value="Amidohydro_2"/>
    <property type="match status" value="1"/>
</dbReference>
<dbReference type="SUPFAM" id="SSF51556">
    <property type="entry name" value="Metallo-dependent hydrolases"/>
    <property type="match status" value="1"/>
</dbReference>
<feature type="chain" id="PRO_5003041305" evidence="1">
    <location>
        <begin position="25"/>
        <end position="634"/>
    </location>
</feature>
<reference evidence="3 4" key="1">
    <citation type="journal article" date="2011" name="Genome Res.">
        <title>Phylogeny-wide analysis of social amoeba genomes highlights ancient origins for complex intercellular communication.</title>
        <authorList>
            <person name="Heidel A.J."/>
            <person name="Lawal H.M."/>
            <person name="Felder M."/>
            <person name="Schilde C."/>
            <person name="Helps N.R."/>
            <person name="Tunggal B."/>
            <person name="Rivero F."/>
            <person name="John U."/>
            <person name="Schleicher M."/>
            <person name="Eichinger L."/>
            <person name="Platzer M."/>
            <person name="Noegel A.A."/>
            <person name="Schaap P."/>
            <person name="Gloeckner G."/>
        </authorList>
    </citation>
    <scope>NUCLEOTIDE SEQUENCE [LARGE SCALE GENOMIC DNA]</scope>
    <source>
        <strain evidence="4">ATCC 26659 / Pp 5 / PN500</strain>
    </source>
</reference>
<dbReference type="AlphaFoldDB" id="D3B389"/>
<dbReference type="RefSeq" id="XP_020435904.1">
    <property type="nucleotide sequence ID" value="XM_020573832.1"/>
</dbReference>
<accession>D3B389</accession>
<dbReference type="InterPro" id="IPR032466">
    <property type="entry name" value="Metal_Hydrolase"/>
</dbReference>
<sequence>MYLVNKLFLFIVITTVTIVNFVDCNPTSLATFTLQGGFIEQNLTNGVILQNRPDYTNSYFINSLLQCIGDDYIVLTDGYDTQDKHYNLSIYNGVSGLMTTKAQFFTNIQFDFQFNSFDSSSGLAFASICSNSVYPSLAIFNVNEKTVNHTAFDQTSCQDYAYGAYDSSTQIYYIYGNQVGKHSSLTFAQYSLASQTTKYVEIAYNLEDIVQQIFVYQSKLYVCIIQNSYIEVGIANFNSKSIDSIFQFNYSDTGNGNCQFVYDEAGYILALMTNQKSEVNVIAIDLETLQTTIEKELLMETTTNNNTKDEHCKELDLGTFINDIVAVDHHCHNVLGDKCVQLMPLAASFCEGAIDSNQHFMNQSKLESIILDDALTIHYDNKVIEGQSSSWHLQFTKVYKVVRLETILERSLVLAKSDGGDWSFQQWTEHLRSKVTIAPGQLDTDGIEIIGFKSILAYRGGLGVESSPVETVESEYKRIMTEDSDKLASGSYRVSSKVLIVYFLRMTMEISSQRFQPLPIQIHTGYGDSDLDLEKANPLLLKPLIADYPTVPIVLLHCSYPYFREGAFLCWIYPNVYIDIGLAIPLLSQRGMYDTLDSLLEKCIENNEITLEEAKEFSLKIFRENVLKLYNINK</sequence>
<feature type="domain" description="Amidohydrolase-related" evidence="2">
    <location>
        <begin position="518"/>
        <end position="586"/>
    </location>
</feature>
<dbReference type="Gene3D" id="3.20.20.140">
    <property type="entry name" value="Metal-dependent hydrolases"/>
    <property type="match status" value="1"/>
</dbReference>
<dbReference type="STRING" id="670386.D3B389"/>
<dbReference type="PANTHER" id="PTHR43383">
    <property type="entry name" value="NODULIN 6"/>
    <property type="match status" value="1"/>
</dbReference>
<proteinExistence type="predicted"/>
<feature type="signal peptide" evidence="1">
    <location>
        <begin position="1"/>
        <end position="24"/>
    </location>
</feature>
<dbReference type="InterPro" id="IPR006680">
    <property type="entry name" value="Amidohydro-rel"/>
</dbReference>
<protein>
    <submittedName>
        <fullName evidence="3">Amidohydrolase 2 family protein</fullName>
    </submittedName>
</protein>
<dbReference type="EMBL" id="ADBJ01000010">
    <property type="protein sequence ID" value="EFA83787.1"/>
    <property type="molecule type" value="Genomic_DNA"/>
</dbReference>
<dbReference type="PANTHER" id="PTHR43383:SF2">
    <property type="entry name" value="AMIDOHYDROLASE 2 FAMILY PROTEIN"/>
    <property type="match status" value="1"/>
</dbReference>
<keyword evidence="1" id="KW-0732">Signal</keyword>
<evidence type="ECO:0000259" key="2">
    <source>
        <dbReference type="Pfam" id="PF04909"/>
    </source>
</evidence>
<dbReference type="GeneID" id="31358378"/>
<gene>
    <name evidence="3" type="ORF">PPL_02855</name>
</gene>
<keyword evidence="4" id="KW-1185">Reference proteome</keyword>
<dbReference type="GO" id="GO:0016787">
    <property type="term" value="F:hydrolase activity"/>
    <property type="evidence" value="ECO:0007669"/>
    <property type="project" value="UniProtKB-KW"/>
</dbReference>
<organism evidence="3 4">
    <name type="scientific">Heterostelium pallidum (strain ATCC 26659 / Pp 5 / PN500)</name>
    <name type="common">Cellular slime mold</name>
    <name type="synonym">Polysphondylium pallidum</name>
    <dbReference type="NCBI Taxonomy" id="670386"/>
    <lineage>
        <taxon>Eukaryota</taxon>
        <taxon>Amoebozoa</taxon>
        <taxon>Evosea</taxon>
        <taxon>Eumycetozoa</taxon>
        <taxon>Dictyostelia</taxon>
        <taxon>Acytosteliales</taxon>
        <taxon>Acytosteliaceae</taxon>
        <taxon>Heterostelium</taxon>
    </lineage>
</organism>
<evidence type="ECO:0000256" key="1">
    <source>
        <dbReference type="SAM" id="SignalP"/>
    </source>
</evidence>
<name>D3B389_HETP5</name>
<dbReference type="Proteomes" id="UP000001396">
    <property type="component" value="Unassembled WGS sequence"/>
</dbReference>